<protein>
    <recommendedName>
        <fullName evidence="2">DNA polymerase III subunit delta</fullName>
        <ecNumber evidence="1">2.7.7.7</ecNumber>
    </recommendedName>
</protein>
<dbReference type="GO" id="GO:0003677">
    <property type="term" value="F:DNA binding"/>
    <property type="evidence" value="ECO:0007669"/>
    <property type="project" value="InterPro"/>
</dbReference>
<dbReference type="AlphaFoldDB" id="A0A0M2UY98"/>
<dbReference type="GO" id="GO:0009360">
    <property type="term" value="C:DNA polymerase III complex"/>
    <property type="evidence" value="ECO:0007669"/>
    <property type="project" value="InterPro"/>
</dbReference>
<evidence type="ECO:0000256" key="5">
    <source>
        <dbReference type="ARBA" id="ARBA00022705"/>
    </source>
</evidence>
<dbReference type="GO" id="GO:0006261">
    <property type="term" value="P:DNA-templated DNA replication"/>
    <property type="evidence" value="ECO:0007669"/>
    <property type="project" value="TreeGrafter"/>
</dbReference>
<dbReference type="Proteomes" id="UP000034954">
    <property type="component" value="Unassembled WGS sequence"/>
</dbReference>
<sequence length="330" mass="37672">MDIYQLKTLMNKGKTFPIFVFFGDEAFFIHEALSATKTNLLKDNDPSIALIEFNGDEISGGVVFDELRTVPFFPGVNKLVLVEEADEFIDKNRSILEKYLQTPASRSHLVLICKKWDKRTKLATLVDKVGISLECKKLKEHSLPNWVQAHARQYKKEINAPATQKLVDSVGGNLAILDKHLEKLSIYLGEKTTIDERDVDALVGVDRDRTVFELTEAVAQRNVTLALKVLIQMLSHGEDSARIISLLAWQIKRLWRAKQLLQQGENEQKVASELQIIPFFAKRFFEQVKRYSVEDLAKNHELLLETDVKTKTSSMNTQLLLELLVYRLCA</sequence>
<evidence type="ECO:0000256" key="3">
    <source>
        <dbReference type="ARBA" id="ARBA00022679"/>
    </source>
</evidence>
<keyword evidence="4" id="KW-0548">Nucleotidyltransferase</keyword>
<dbReference type="InterPro" id="IPR005790">
    <property type="entry name" value="DNA_polIII_delta"/>
</dbReference>
<keyword evidence="6" id="KW-0239">DNA-directed DNA polymerase</keyword>
<dbReference type="Pfam" id="PF21694">
    <property type="entry name" value="DNA_pol3_delta_C"/>
    <property type="match status" value="1"/>
</dbReference>
<feature type="domain" description="DNA polymerase III delta N-terminal" evidence="9">
    <location>
        <begin position="20"/>
        <end position="136"/>
    </location>
</feature>
<comment type="similarity">
    <text evidence="7">Belongs to the DNA polymerase HolA subunit family.</text>
</comment>
<accession>A0A0M2UY98</accession>
<keyword evidence="12" id="KW-1185">Reference proteome</keyword>
<feature type="domain" description="DNA polymerase III delta subunit-like C-terminal" evidence="10">
    <location>
        <begin position="209"/>
        <end position="327"/>
    </location>
</feature>
<name>A0A0M2UY98_9BACT</name>
<evidence type="ECO:0000259" key="10">
    <source>
        <dbReference type="Pfam" id="PF21694"/>
    </source>
</evidence>
<dbReference type="Gene3D" id="3.40.50.300">
    <property type="entry name" value="P-loop containing nucleotide triphosphate hydrolases"/>
    <property type="match status" value="1"/>
</dbReference>
<dbReference type="GO" id="GO:0003887">
    <property type="term" value="F:DNA-directed DNA polymerase activity"/>
    <property type="evidence" value="ECO:0007669"/>
    <property type="project" value="UniProtKB-KW"/>
</dbReference>
<evidence type="ECO:0000313" key="12">
    <source>
        <dbReference type="Proteomes" id="UP000034954"/>
    </source>
</evidence>
<evidence type="ECO:0000256" key="7">
    <source>
        <dbReference type="ARBA" id="ARBA00034754"/>
    </source>
</evidence>
<dbReference type="Pfam" id="PF06144">
    <property type="entry name" value="DNA_pol3_delta"/>
    <property type="match status" value="1"/>
</dbReference>
<proteinExistence type="inferred from homology"/>
<evidence type="ECO:0000313" key="11">
    <source>
        <dbReference type="EMBL" id="KKO19941.1"/>
    </source>
</evidence>
<dbReference type="SUPFAM" id="SSF48019">
    <property type="entry name" value="post-AAA+ oligomerization domain-like"/>
    <property type="match status" value="1"/>
</dbReference>
<evidence type="ECO:0000256" key="8">
    <source>
        <dbReference type="ARBA" id="ARBA00049244"/>
    </source>
</evidence>
<dbReference type="InterPro" id="IPR010372">
    <property type="entry name" value="DNA_pol3_delta_N"/>
</dbReference>
<keyword evidence="5" id="KW-0235">DNA replication</keyword>
<dbReference type="PANTHER" id="PTHR34388:SF1">
    <property type="entry name" value="DNA POLYMERASE III SUBUNIT DELTA"/>
    <property type="match status" value="1"/>
</dbReference>
<comment type="catalytic activity">
    <reaction evidence="8">
        <text>DNA(n) + a 2'-deoxyribonucleoside 5'-triphosphate = DNA(n+1) + diphosphate</text>
        <dbReference type="Rhea" id="RHEA:22508"/>
        <dbReference type="Rhea" id="RHEA-COMP:17339"/>
        <dbReference type="Rhea" id="RHEA-COMP:17340"/>
        <dbReference type="ChEBI" id="CHEBI:33019"/>
        <dbReference type="ChEBI" id="CHEBI:61560"/>
        <dbReference type="ChEBI" id="CHEBI:173112"/>
        <dbReference type="EC" id="2.7.7.7"/>
    </reaction>
</comment>
<dbReference type="SUPFAM" id="SSF52540">
    <property type="entry name" value="P-loop containing nucleoside triphosphate hydrolases"/>
    <property type="match status" value="1"/>
</dbReference>
<dbReference type="PANTHER" id="PTHR34388">
    <property type="entry name" value="DNA POLYMERASE III SUBUNIT DELTA"/>
    <property type="match status" value="1"/>
</dbReference>
<keyword evidence="3" id="KW-0808">Transferase</keyword>
<organism evidence="11 12">
    <name type="scientific">Candidatus Brocadia fulgida</name>
    <dbReference type="NCBI Taxonomy" id="380242"/>
    <lineage>
        <taxon>Bacteria</taxon>
        <taxon>Pseudomonadati</taxon>
        <taxon>Planctomycetota</taxon>
        <taxon>Candidatus Brocadiia</taxon>
        <taxon>Candidatus Brocadiales</taxon>
        <taxon>Candidatus Brocadiaceae</taxon>
        <taxon>Candidatus Brocadia</taxon>
    </lineage>
</organism>
<dbReference type="NCBIfam" id="TIGR01128">
    <property type="entry name" value="holA"/>
    <property type="match status" value="1"/>
</dbReference>
<dbReference type="Gene3D" id="1.20.272.10">
    <property type="match status" value="1"/>
</dbReference>
<evidence type="ECO:0000256" key="6">
    <source>
        <dbReference type="ARBA" id="ARBA00022932"/>
    </source>
</evidence>
<dbReference type="InterPro" id="IPR008921">
    <property type="entry name" value="DNA_pol3_clamp-load_cplx_C"/>
</dbReference>
<dbReference type="EMBL" id="LAQJ01000139">
    <property type="protein sequence ID" value="KKO19941.1"/>
    <property type="molecule type" value="Genomic_DNA"/>
</dbReference>
<evidence type="ECO:0000256" key="1">
    <source>
        <dbReference type="ARBA" id="ARBA00012417"/>
    </source>
</evidence>
<comment type="caution">
    <text evidence="11">The sequence shown here is derived from an EMBL/GenBank/DDBJ whole genome shotgun (WGS) entry which is preliminary data.</text>
</comment>
<evidence type="ECO:0000259" key="9">
    <source>
        <dbReference type="Pfam" id="PF06144"/>
    </source>
</evidence>
<dbReference type="Gene3D" id="1.10.8.60">
    <property type="match status" value="1"/>
</dbReference>
<gene>
    <name evidence="11" type="ORF">BROFUL_01333</name>
</gene>
<evidence type="ECO:0000256" key="4">
    <source>
        <dbReference type="ARBA" id="ARBA00022695"/>
    </source>
</evidence>
<dbReference type="InterPro" id="IPR048466">
    <property type="entry name" value="DNA_pol3_delta-like_C"/>
</dbReference>
<dbReference type="InterPro" id="IPR027417">
    <property type="entry name" value="P-loop_NTPase"/>
</dbReference>
<dbReference type="EC" id="2.7.7.7" evidence="1"/>
<evidence type="ECO:0000256" key="2">
    <source>
        <dbReference type="ARBA" id="ARBA00017703"/>
    </source>
</evidence>
<reference evidence="11 12" key="1">
    <citation type="journal article" date="2013" name="BMC Microbiol.">
        <title>Identification of the type II cytochrome c maturation pathway in anammox bacteria by comparative genomics.</title>
        <authorList>
            <person name="Ferousi C."/>
            <person name="Speth D.R."/>
            <person name="Reimann J."/>
            <person name="Op den Camp H.J."/>
            <person name="Allen J.W."/>
            <person name="Keltjens J.T."/>
            <person name="Jetten M.S."/>
        </authorList>
    </citation>
    <scope>NUCLEOTIDE SEQUENCE [LARGE SCALE GENOMIC DNA]</scope>
    <source>
        <strain evidence="11">RU1</strain>
    </source>
</reference>